<organism evidence="1 2">
    <name type="scientific">Eumeta variegata</name>
    <name type="common">Bagworm moth</name>
    <name type="synonym">Eumeta japonica</name>
    <dbReference type="NCBI Taxonomy" id="151549"/>
    <lineage>
        <taxon>Eukaryota</taxon>
        <taxon>Metazoa</taxon>
        <taxon>Ecdysozoa</taxon>
        <taxon>Arthropoda</taxon>
        <taxon>Hexapoda</taxon>
        <taxon>Insecta</taxon>
        <taxon>Pterygota</taxon>
        <taxon>Neoptera</taxon>
        <taxon>Endopterygota</taxon>
        <taxon>Lepidoptera</taxon>
        <taxon>Glossata</taxon>
        <taxon>Ditrysia</taxon>
        <taxon>Tineoidea</taxon>
        <taxon>Psychidae</taxon>
        <taxon>Oiketicinae</taxon>
        <taxon>Eumeta</taxon>
    </lineage>
</organism>
<name>A0A4C1TJW1_EUMVA</name>
<protein>
    <submittedName>
        <fullName evidence="1">Uncharacterized protein</fullName>
    </submittedName>
</protein>
<gene>
    <name evidence="1" type="ORF">EVAR_92392_1</name>
</gene>
<comment type="caution">
    <text evidence="1">The sequence shown here is derived from an EMBL/GenBank/DDBJ whole genome shotgun (WGS) entry which is preliminary data.</text>
</comment>
<evidence type="ECO:0000313" key="2">
    <source>
        <dbReference type="Proteomes" id="UP000299102"/>
    </source>
</evidence>
<keyword evidence="2" id="KW-1185">Reference proteome</keyword>
<dbReference type="AlphaFoldDB" id="A0A4C1TJW1"/>
<reference evidence="1 2" key="1">
    <citation type="journal article" date="2019" name="Commun. Biol.">
        <title>The bagworm genome reveals a unique fibroin gene that provides high tensile strength.</title>
        <authorList>
            <person name="Kono N."/>
            <person name="Nakamura H."/>
            <person name="Ohtoshi R."/>
            <person name="Tomita M."/>
            <person name="Numata K."/>
            <person name="Arakawa K."/>
        </authorList>
    </citation>
    <scope>NUCLEOTIDE SEQUENCE [LARGE SCALE GENOMIC DNA]</scope>
</reference>
<proteinExistence type="predicted"/>
<accession>A0A4C1TJW1</accession>
<dbReference type="EMBL" id="BGZK01000063">
    <property type="protein sequence ID" value="GBP14405.1"/>
    <property type="molecule type" value="Genomic_DNA"/>
</dbReference>
<dbReference type="Proteomes" id="UP000299102">
    <property type="component" value="Unassembled WGS sequence"/>
</dbReference>
<evidence type="ECO:0000313" key="1">
    <source>
        <dbReference type="EMBL" id="GBP14405.1"/>
    </source>
</evidence>
<sequence>MWRMALASSATELSTQHLYATVDAACRALNLHLKPPTPARCGSGVANGVVIDVTIRNRGLNTIFEARRKQLYSTRVEKSLPWSPAMKIELSTFLIQTRCS</sequence>